<sequence length="82" mass="9304">MDQIQELEPGPDGAGWWPAQFLVDCAWADDRGTSWRAVTNHPTLQARRTGTQLDLRQTDDPTVHTYLLTPTDYDAYLATKEN</sequence>
<keyword evidence="2" id="KW-1185">Reference proteome</keyword>
<dbReference type="EMBL" id="BAAAZW010000006">
    <property type="protein sequence ID" value="GAA3963191.1"/>
    <property type="molecule type" value="Genomic_DNA"/>
</dbReference>
<dbReference type="Proteomes" id="UP001418444">
    <property type="component" value="Unassembled WGS sequence"/>
</dbReference>
<proteinExistence type="predicted"/>
<organism evidence="1 2">
    <name type="scientific">Gordonia caeni</name>
    <dbReference type="NCBI Taxonomy" id="1007097"/>
    <lineage>
        <taxon>Bacteria</taxon>
        <taxon>Bacillati</taxon>
        <taxon>Actinomycetota</taxon>
        <taxon>Actinomycetes</taxon>
        <taxon>Mycobacteriales</taxon>
        <taxon>Gordoniaceae</taxon>
        <taxon>Gordonia</taxon>
    </lineage>
</organism>
<protein>
    <submittedName>
        <fullName evidence="1">Uncharacterized protein</fullName>
    </submittedName>
</protein>
<comment type="caution">
    <text evidence="1">The sequence shown here is derived from an EMBL/GenBank/DDBJ whole genome shotgun (WGS) entry which is preliminary data.</text>
</comment>
<reference evidence="2" key="1">
    <citation type="journal article" date="2019" name="Int. J. Syst. Evol. Microbiol.">
        <title>The Global Catalogue of Microorganisms (GCM) 10K type strain sequencing project: providing services to taxonomists for standard genome sequencing and annotation.</title>
        <authorList>
            <consortium name="The Broad Institute Genomics Platform"/>
            <consortium name="The Broad Institute Genome Sequencing Center for Infectious Disease"/>
            <person name="Wu L."/>
            <person name="Ma J."/>
        </authorList>
    </citation>
    <scope>NUCLEOTIDE SEQUENCE [LARGE SCALE GENOMIC DNA]</scope>
    <source>
        <strain evidence="2">JCM 16923</strain>
    </source>
</reference>
<evidence type="ECO:0000313" key="1">
    <source>
        <dbReference type="EMBL" id="GAA3963191.1"/>
    </source>
</evidence>
<dbReference type="RefSeq" id="WP_344784079.1">
    <property type="nucleotide sequence ID" value="NZ_BAAAZW010000006.1"/>
</dbReference>
<name>A0ABP7PBY8_9ACTN</name>
<evidence type="ECO:0000313" key="2">
    <source>
        <dbReference type="Proteomes" id="UP001418444"/>
    </source>
</evidence>
<gene>
    <name evidence="1" type="ORF">GCM10022231_24340</name>
</gene>
<accession>A0ABP7PBY8</accession>